<evidence type="ECO:0000256" key="4">
    <source>
        <dbReference type="ARBA" id="ARBA00023002"/>
    </source>
</evidence>
<accession>A0A1A8YGD9</accession>
<evidence type="ECO:0000259" key="7">
    <source>
        <dbReference type="PROSITE" id="PS51324"/>
    </source>
</evidence>
<dbReference type="GO" id="GO:0016971">
    <property type="term" value="F:flavin-dependent sulfhydryl oxidase activity"/>
    <property type="evidence" value="ECO:0007669"/>
    <property type="project" value="InterPro"/>
</dbReference>
<dbReference type="Gene3D" id="1.20.120.310">
    <property type="entry name" value="ERV/ALR sulfhydryl oxidase domain"/>
    <property type="match status" value="1"/>
</dbReference>
<dbReference type="PANTHER" id="PTHR12645:SF0">
    <property type="entry name" value="FAD-LINKED SULFHYDRYL OXIDASE ALR"/>
    <property type="match status" value="1"/>
</dbReference>
<evidence type="ECO:0000256" key="1">
    <source>
        <dbReference type="ARBA" id="ARBA00001974"/>
    </source>
</evidence>
<reference evidence="8" key="1">
    <citation type="submission" date="2016-05" db="EMBL/GenBank/DDBJ databases">
        <authorList>
            <person name="Lavstsen T."/>
            <person name="Jespersen J.S."/>
        </authorList>
    </citation>
    <scope>NUCLEOTIDE SEQUENCE [LARGE SCALE GENOMIC DNA]</scope>
</reference>
<proteinExistence type="predicted"/>
<protein>
    <recommendedName>
        <fullName evidence="6">Sulfhydryl oxidase</fullName>
        <ecNumber evidence="6">1.8.3.2</ecNumber>
    </recommendedName>
</protein>
<dbReference type="Proteomes" id="UP000078555">
    <property type="component" value="Unassembled WGS sequence"/>
</dbReference>
<dbReference type="InterPro" id="IPR036774">
    <property type="entry name" value="ERV/ALR_sulphydryl_oxid_sf"/>
</dbReference>
<evidence type="ECO:0000313" key="10">
    <source>
        <dbReference type="Proteomes" id="UP000078550"/>
    </source>
</evidence>
<evidence type="ECO:0000313" key="8">
    <source>
        <dbReference type="EMBL" id="SBT30615.1"/>
    </source>
</evidence>
<dbReference type="GO" id="GO:0050660">
    <property type="term" value="F:flavin adenine dinucleotide binding"/>
    <property type="evidence" value="ECO:0007669"/>
    <property type="project" value="TreeGrafter"/>
</dbReference>
<dbReference type="InterPro" id="IPR017905">
    <property type="entry name" value="ERV/ALR_sulphydryl_oxidase"/>
</dbReference>
<evidence type="ECO:0000256" key="6">
    <source>
        <dbReference type="RuleBase" id="RU371123"/>
    </source>
</evidence>
<dbReference type="SUPFAM" id="SSF69000">
    <property type="entry name" value="FAD-dependent thiol oxidase"/>
    <property type="match status" value="1"/>
</dbReference>
<dbReference type="Pfam" id="PF04777">
    <property type="entry name" value="Evr1_Alr"/>
    <property type="match status" value="1"/>
</dbReference>
<sequence length="144" mass="16959">MNIEKCSEKSCADRERIKFYEGSKDGNRKSIYPPDRAEIGRASWLILHTISANYPNEPTEEEKKKHTKFFYAFSNLYPCHICKLDLYDILRNYKLNCDNKVSFSTFVFNLHNMVNEEIGKDLFPCDDIRSIIDMYKTNKVIKPT</sequence>
<evidence type="ECO:0000256" key="3">
    <source>
        <dbReference type="ARBA" id="ARBA00022827"/>
    </source>
</evidence>
<evidence type="ECO:0000313" key="11">
    <source>
        <dbReference type="Proteomes" id="UP000078555"/>
    </source>
</evidence>
<dbReference type="AlphaFoldDB" id="A0A1A8YGD9"/>
<dbReference type="EC" id="1.8.3.2" evidence="6"/>
<dbReference type="PROSITE" id="PS51324">
    <property type="entry name" value="ERV_ALR"/>
    <property type="match status" value="1"/>
</dbReference>
<dbReference type="EMBL" id="FLRD01000008">
    <property type="protein sequence ID" value="SBT30615.1"/>
    <property type="molecule type" value="Genomic_DNA"/>
</dbReference>
<feature type="domain" description="ERV/ALR sulfhydryl oxidase" evidence="7">
    <location>
        <begin position="32"/>
        <end position="135"/>
    </location>
</feature>
<comment type="cofactor">
    <cofactor evidence="1 6">
        <name>FAD</name>
        <dbReference type="ChEBI" id="CHEBI:57692"/>
    </cofactor>
</comment>
<keyword evidence="3 6" id="KW-0274">FAD</keyword>
<dbReference type="InterPro" id="IPR039799">
    <property type="entry name" value="ALR/ERV"/>
</dbReference>
<dbReference type="EMBL" id="FLRE01000014">
    <property type="protein sequence ID" value="SBT31229.1"/>
    <property type="molecule type" value="Genomic_DNA"/>
</dbReference>
<evidence type="ECO:0000313" key="9">
    <source>
        <dbReference type="EMBL" id="SBT31229.1"/>
    </source>
</evidence>
<organism evidence="8 11">
    <name type="scientific">Plasmodium ovale wallikeri</name>
    <dbReference type="NCBI Taxonomy" id="864142"/>
    <lineage>
        <taxon>Eukaryota</taxon>
        <taxon>Sar</taxon>
        <taxon>Alveolata</taxon>
        <taxon>Apicomplexa</taxon>
        <taxon>Aconoidasida</taxon>
        <taxon>Haemosporida</taxon>
        <taxon>Plasmodiidae</taxon>
        <taxon>Plasmodium</taxon>
        <taxon>Plasmodium (Plasmodium)</taxon>
    </lineage>
</organism>
<dbReference type="PANTHER" id="PTHR12645">
    <property type="entry name" value="ALR/ERV"/>
    <property type="match status" value="1"/>
</dbReference>
<keyword evidence="2 6" id="KW-0285">Flavoprotein</keyword>
<evidence type="ECO:0000256" key="5">
    <source>
        <dbReference type="ARBA" id="ARBA00023157"/>
    </source>
</evidence>
<evidence type="ECO:0000256" key="2">
    <source>
        <dbReference type="ARBA" id="ARBA00022630"/>
    </source>
</evidence>
<keyword evidence="11" id="KW-1185">Reference proteome</keyword>
<name>A0A1A8YGD9_PLAOA</name>
<keyword evidence="4 6" id="KW-0560">Oxidoreductase</keyword>
<dbReference type="GO" id="GO:0005739">
    <property type="term" value="C:mitochondrion"/>
    <property type="evidence" value="ECO:0007669"/>
    <property type="project" value="TreeGrafter"/>
</dbReference>
<gene>
    <name evidence="8" type="ORF">POVWA1_002840</name>
    <name evidence="9" type="ORF">POVWA2_003010</name>
</gene>
<reference evidence="10 11" key="2">
    <citation type="submission" date="2016-05" db="EMBL/GenBank/DDBJ databases">
        <authorList>
            <person name="Naeem Raeece"/>
        </authorList>
    </citation>
    <scope>NUCLEOTIDE SEQUENCE [LARGE SCALE GENOMIC DNA]</scope>
</reference>
<dbReference type="Proteomes" id="UP000078550">
    <property type="component" value="Unassembled WGS sequence"/>
</dbReference>
<comment type="catalytic activity">
    <reaction evidence="6">
        <text>2 R'C(R)SH + O2 = R'C(R)S-S(R)CR' + H2O2</text>
        <dbReference type="Rhea" id="RHEA:17357"/>
        <dbReference type="ChEBI" id="CHEBI:15379"/>
        <dbReference type="ChEBI" id="CHEBI:16240"/>
        <dbReference type="ChEBI" id="CHEBI:16520"/>
        <dbReference type="ChEBI" id="CHEBI:17412"/>
        <dbReference type="EC" id="1.8.3.2"/>
    </reaction>
</comment>
<keyword evidence="5" id="KW-1015">Disulfide bond</keyword>